<dbReference type="RefSeq" id="WP_157746534.1">
    <property type="nucleotide sequence ID" value="NZ_LT607754.1"/>
</dbReference>
<evidence type="ECO:0000313" key="2">
    <source>
        <dbReference type="Proteomes" id="UP000198221"/>
    </source>
</evidence>
<reference evidence="2" key="1">
    <citation type="submission" date="2016-06" db="EMBL/GenBank/DDBJ databases">
        <authorList>
            <person name="Varghese N."/>
            <person name="Submissions Spin"/>
        </authorList>
    </citation>
    <scope>NUCLEOTIDE SEQUENCE [LARGE SCALE GENOMIC DNA]</scope>
    <source>
        <strain evidence="2">DSM 43819</strain>
    </source>
</reference>
<dbReference type="Proteomes" id="UP000198221">
    <property type="component" value="Chromosome I"/>
</dbReference>
<proteinExistence type="predicted"/>
<keyword evidence="2" id="KW-1185">Reference proteome</keyword>
<name>A0A1C5JR35_9ACTN</name>
<dbReference type="OrthoDB" id="5511088at2"/>
<protein>
    <recommendedName>
        <fullName evidence="3">HYR domain-containing protein</fullName>
    </recommendedName>
</protein>
<sequence length="55" mass="5678">MHAIDPCVTGTAQSAVADGYLVVVKPLPWGVHSLVTTAHDIAGNALTISYTITVT</sequence>
<organism evidence="1 2">
    <name type="scientific">Micromonospora inositola</name>
    <dbReference type="NCBI Taxonomy" id="47865"/>
    <lineage>
        <taxon>Bacteria</taxon>
        <taxon>Bacillati</taxon>
        <taxon>Actinomycetota</taxon>
        <taxon>Actinomycetes</taxon>
        <taxon>Micromonosporales</taxon>
        <taxon>Micromonosporaceae</taxon>
        <taxon>Micromonospora</taxon>
    </lineage>
</organism>
<dbReference type="AlphaFoldDB" id="A0A1C5JR35"/>
<evidence type="ECO:0008006" key="3">
    <source>
        <dbReference type="Google" id="ProtNLM"/>
    </source>
</evidence>
<evidence type="ECO:0000313" key="1">
    <source>
        <dbReference type="EMBL" id="SCG73050.1"/>
    </source>
</evidence>
<gene>
    <name evidence="1" type="ORF">GA0070613_5225</name>
</gene>
<accession>A0A1C5JR35</accession>
<dbReference type="EMBL" id="LT607754">
    <property type="protein sequence ID" value="SCG73050.1"/>
    <property type="molecule type" value="Genomic_DNA"/>
</dbReference>